<protein>
    <recommendedName>
        <fullName evidence="4">DUF2909 domain-containing protein</fullName>
    </recommendedName>
</protein>
<comment type="caution">
    <text evidence="2">The sequence shown here is derived from an EMBL/GenBank/DDBJ whole genome shotgun (WGS) entry which is preliminary data.</text>
</comment>
<name>A0ABW1U133_9BURK</name>
<dbReference type="Proteomes" id="UP001596270">
    <property type="component" value="Unassembled WGS sequence"/>
</dbReference>
<evidence type="ECO:0008006" key="4">
    <source>
        <dbReference type="Google" id="ProtNLM"/>
    </source>
</evidence>
<evidence type="ECO:0000256" key="1">
    <source>
        <dbReference type="SAM" id="Phobius"/>
    </source>
</evidence>
<accession>A0ABW1U133</accession>
<sequence length="58" mass="6669">MLLFRWLILLLLLSAVVSFMFYAGTGQVRFKKFGLTILKWTLIAAFGFFAVLILERIA</sequence>
<dbReference type="RefSeq" id="WP_371437010.1">
    <property type="nucleotide sequence ID" value="NZ_JBHSRS010000082.1"/>
</dbReference>
<evidence type="ECO:0000313" key="3">
    <source>
        <dbReference type="Proteomes" id="UP001596270"/>
    </source>
</evidence>
<keyword evidence="3" id="KW-1185">Reference proteome</keyword>
<organism evidence="2 3">
    <name type="scientific">Polaromonas aquatica</name>
    <dbReference type="NCBI Taxonomy" id="332657"/>
    <lineage>
        <taxon>Bacteria</taxon>
        <taxon>Pseudomonadati</taxon>
        <taxon>Pseudomonadota</taxon>
        <taxon>Betaproteobacteria</taxon>
        <taxon>Burkholderiales</taxon>
        <taxon>Comamonadaceae</taxon>
        <taxon>Polaromonas</taxon>
    </lineage>
</organism>
<feature type="transmembrane region" description="Helical" evidence="1">
    <location>
        <begin position="33"/>
        <end position="54"/>
    </location>
</feature>
<keyword evidence="1" id="KW-0812">Transmembrane</keyword>
<keyword evidence="1" id="KW-0472">Membrane</keyword>
<keyword evidence="1" id="KW-1133">Transmembrane helix</keyword>
<proteinExistence type="predicted"/>
<dbReference type="EMBL" id="JBHSRS010000082">
    <property type="protein sequence ID" value="MFC6283272.1"/>
    <property type="molecule type" value="Genomic_DNA"/>
</dbReference>
<evidence type="ECO:0000313" key="2">
    <source>
        <dbReference type="EMBL" id="MFC6283272.1"/>
    </source>
</evidence>
<gene>
    <name evidence="2" type="ORF">ACFQND_18765</name>
</gene>
<reference evidence="3" key="1">
    <citation type="journal article" date="2019" name="Int. J. Syst. Evol. Microbiol.">
        <title>The Global Catalogue of Microorganisms (GCM) 10K type strain sequencing project: providing services to taxonomists for standard genome sequencing and annotation.</title>
        <authorList>
            <consortium name="The Broad Institute Genomics Platform"/>
            <consortium name="The Broad Institute Genome Sequencing Center for Infectious Disease"/>
            <person name="Wu L."/>
            <person name="Ma J."/>
        </authorList>
    </citation>
    <scope>NUCLEOTIDE SEQUENCE [LARGE SCALE GENOMIC DNA]</scope>
    <source>
        <strain evidence="3">CCUG 39402</strain>
    </source>
</reference>